<organism evidence="1 2">
    <name type="scientific">Schistosoma margrebowiei</name>
    <dbReference type="NCBI Taxonomy" id="48269"/>
    <lineage>
        <taxon>Eukaryota</taxon>
        <taxon>Metazoa</taxon>
        <taxon>Spiralia</taxon>
        <taxon>Lophotrochozoa</taxon>
        <taxon>Platyhelminthes</taxon>
        <taxon>Trematoda</taxon>
        <taxon>Digenea</taxon>
        <taxon>Strigeidida</taxon>
        <taxon>Schistosomatoidea</taxon>
        <taxon>Schistosomatidae</taxon>
        <taxon>Schistosoma</taxon>
    </lineage>
</organism>
<accession>A0A183LYY0</accession>
<keyword evidence="2" id="KW-1185">Reference proteome</keyword>
<dbReference type="EMBL" id="UZAI01004105">
    <property type="protein sequence ID" value="VDO84358.1"/>
    <property type="molecule type" value="Genomic_DNA"/>
</dbReference>
<dbReference type="AlphaFoldDB" id="A0A183LYY0"/>
<reference evidence="1 2" key="1">
    <citation type="submission" date="2018-11" db="EMBL/GenBank/DDBJ databases">
        <authorList>
            <consortium name="Pathogen Informatics"/>
        </authorList>
    </citation>
    <scope>NUCLEOTIDE SEQUENCE [LARGE SCALE GENOMIC DNA]</scope>
    <source>
        <strain evidence="1 2">Zambia</strain>
    </source>
</reference>
<name>A0A183LYY0_9TREM</name>
<proteinExistence type="predicted"/>
<evidence type="ECO:0000313" key="2">
    <source>
        <dbReference type="Proteomes" id="UP000277204"/>
    </source>
</evidence>
<evidence type="ECO:0000313" key="1">
    <source>
        <dbReference type="EMBL" id="VDO84358.1"/>
    </source>
</evidence>
<protein>
    <submittedName>
        <fullName evidence="1">Uncharacterized protein</fullName>
    </submittedName>
</protein>
<sequence>MVINLYLFSSDLCQYVSLFRNNDIDFEVEKLQALQNDPDPSDVQLESESKAKSLKIGKSRRLLRKELKHEWLKVSDSRVFW</sequence>
<dbReference type="Proteomes" id="UP000277204">
    <property type="component" value="Unassembled WGS sequence"/>
</dbReference>
<gene>
    <name evidence="1" type="ORF">SMRZ_LOCUS9005</name>
</gene>